<feature type="transmembrane region" description="Helical" evidence="10">
    <location>
        <begin position="222"/>
        <end position="246"/>
    </location>
</feature>
<evidence type="ECO:0000256" key="6">
    <source>
        <dbReference type="ARBA" id="ARBA00022824"/>
    </source>
</evidence>
<comment type="pathway">
    <text evidence="2 10">Glycolipid biosynthesis; glycosylphosphatidylinositol-anchor biosynthesis.</text>
</comment>
<keyword evidence="10" id="KW-0732">Signal</keyword>
<dbReference type="PANTHER" id="PTHR28650:SF1">
    <property type="entry name" value="PHOSPHATIDYLINOSITOL-GLYCAN BIOSYNTHESIS CLASS X PROTEIN"/>
    <property type="match status" value="1"/>
</dbReference>
<keyword evidence="12" id="KW-1185">Reference proteome</keyword>
<protein>
    <recommendedName>
        <fullName evidence="10">Phosphatidylinositol-glycan biosynthesis class X protein</fullName>
    </recommendedName>
</protein>
<dbReference type="PANTHER" id="PTHR28650">
    <property type="entry name" value="PHOSPHATIDYLINOSITOL-GLYCAN BIOSYNTHESIS CLASS X PROTEIN"/>
    <property type="match status" value="1"/>
</dbReference>
<evidence type="ECO:0000313" key="12">
    <source>
        <dbReference type="Proteomes" id="UP000694523"/>
    </source>
</evidence>
<evidence type="ECO:0000313" key="11">
    <source>
        <dbReference type="Ensembl" id="ENSNMLP00000021536.1"/>
    </source>
</evidence>
<evidence type="ECO:0000256" key="2">
    <source>
        <dbReference type="ARBA" id="ARBA00004687"/>
    </source>
</evidence>
<organism evidence="11 12">
    <name type="scientific">Neogobius melanostomus</name>
    <name type="common">round goby</name>
    <dbReference type="NCBI Taxonomy" id="47308"/>
    <lineage>
        <taxon>Eukaryota</taxon>
        <taxon>Metazoa</taxon>
        <taxon>Chordata</taxon>
        <taxon>Craniata</taxon>
        <taxon>Vertebrata</taxon>
        <taxon>Euteleostomi</taxon>
        <taxon>Actinopterygii</taxon>
        <taxon>Neopterygii</taxon>
        <taxon>Teleostei</taxon>
        <taxon>Neoteleostei</taxon>
        <taxon>Acanthomorphata</taxon>
        <taxon>Gobiaria</taxon>
        <taxon>Gobiiformes</taxon>
        <taxon>Gobioidei</taxon>
        <taxon>Gobiidae</taxon>
        <taxon>Benthophilinae</taxon>
        <taxon>Neogobiini</taxon>
        <taxon>Neogobius</taxon>
    </lineage>
</organism>
<dbReference type="Pfam" id="PF08320">
    <property type="entry name" value="PIG-X"/>
    <property type="match status" value="1"/>
</dbReference>
<evidence type="ECO:0000256" key="10">
    <source>
        <dbReference type="RuleBase" id="RU366056"/>
    </source>
</evidence>
<keyword evidence="8 10" id="KW-0472">Membrane</keyword>
<dbReference type="GO" id="GO:0006506">
    <property type="term" value="P:GPI anchor biosynthetic process"/>
    <property type="evidence" value="ECO:0007669"/>
    <property type="project" value="UniProtKB-UniPathway"/>
</dbReference>
<sequence>MLLIKRMLVYLLLFSTFAYLLESHSTNNDDASNDCRFLEHVNSDVSLTLLKTGFHRELVTTVQFNTHGFLGKLLLVYSWPKDIYVDPYQLVSLGEQRNWEMLLDSTIDLEMPAHKSSGFHTYLYPHLEELTAEQINLTVPIHGRYQKPSFNGNAFESVIIHPPDLLLRPVKNCIQPQKLESYTMVDAPCTANNSSTCQWIKVNHQKLPGPVTLQFPVGDVSLVIPVSGGTLLVTIICCVVLSISAWRRQIM</sequence>
<evidence type="ECO:0000256" key="5">
    <source>
        <dbReference type="ARBA" id="ARBA00022692"/>
    </source>
</evidence>
<comment type="subcellular location">
    <subcellularLocation>
        <location evidence="1 10">Endoplasmic reticulum membrane</location>
        <topology evidence="1 10">Single-pass membrane protein</topology>
    </subcellularLocation>
</comment>
<dbReference type="InterPro" id="IPR040039">
    <property type="entry name" value="PIGX"/>
</dbReference>
<reference evidence="11" key="2">
    <citation type="submission" date="2025-09" db="UniProtKB">
        <authorList>
            <consortium name="Ensembl"/>
        </authorList>
    </citation>
    <scope>IDENTIFICATION</scope>
</reference>
<comment type="similarity">
    <text evidence="3 10">Belongs to the PIGX family.</text>
</comment>
<keyword evidence="5 10" id="KW-0812">Transmembrane</keyword>
<accession>A0A8C6TPY3</accession>
<dbReference type="UniPathway" id="UPA00196"/>
<keyword evidence="9" id="KW-0325">Glycoprotein</keyword>
<dbReference type="Ensembl" id="ENSNMLT00000024145.1">
    <property type="protein sequence ID" value="ENSNMLP00000021536.1"/>
    <property type="gene ID" value="ENSNMLG00000013973.1"/>
</dbReference>
<feature type="chain" id="PRO_5034503320" description="Phosphatidylinositol-glycan biosynthesis class X protein" evidence="10">
    <location>
        <begin position="24"/>
        <end position="251"/>
    </location>
</feature>
<dbReference type="GO" id="GO:0005789">
    <property type="term" value="C:endoplasmic reticulum membrane"/>
    <property type="evidence" value="ECO:0007669"/>
    <property type="project" value="UniProtKB-SubCell"/>
</dbReference>
<evidence type="ECO:0000256" key="3">
    <source>
        <dbReference type="ARBA" id="ARBA00010345"/>
    </source>
</evidence>
<dbReference type="AlphaFoldDB" id="A0A8C6TPY3"/>
<dbReference type="SMART" id="SM00780">
    <property type="entry name" value="PIG-X"/>
    <property type="match status" value="1"/>
</dbReference>
<proteinExistence type="inferred from homology"/>
<evidence type="ECO:0000256" key="4">
    <source>
        <dbReference type="ARBA" id="ARBA00022502"/>
    </source>
</evidence>
<feature type="signal peptide" evidence="10">
    <location>
        <begin position="1"/>
        <end position="23"/>
    </location>
</feature>
<keyword evidence="7 10" id="KW-1133">Transmembrane helix</keyword>
<dbReference type="InterPro" id="IPR013233">
    <property type="entry name" value="PIG-X/PBN1"/>
</dbReference>
<evidence type="ECO:0000256" key="7">
    <source>
        <dbReference type="ARBA" id="ARBA00022989"/>
    </source>
</evidence>
<keyword evidence="6 10" id="KW-0256">Endoplasmic reticulum</keyword>
<dbReference type="Proteomes" id="UP000694523">
    <property type="component" value="Unplaced"/>
</dbReference>
<evidence type="ECO:0000256" key="1">
    <source>
        <dbReference type="ARBA" id="ARBA00004389"/>
    </source>
</evidence>
<comment type="function">
    <text evidence="10">Stabilizing subunit of the glycosylphosphatidylinositol-mannosyltransferase I complex which catalyzes the transfer of the first mannose, via an alpha-1,4 bond from a dolichol-phosphate-mannose (Dol-P-Man) to the glucosaminyl acyl phosphatidylinositol (GlcN-(acyl)PI) intermediate to generate alpha-D-Man-(1-&gt;4)-alpha-D-GlcN-(1-&gt;6)-(1-radyl,2-acyl-sn-glycero-3-phospho)-2-acyl-inositol and participates in the sixth step of the glycosylphosphatidylinositol-anchor biosynthesis. Probably acts by stabilizing the mannosyltransferase PIGM.</text>
</comment>
<name>A0A8C6TPY3_9GOBI</name>
<evidence type="ECO:0000256" key="9">
    <source>
        <dbReference type="ARBA" id="ARBA00023180"/>
    </source>
</evidence>
<keyword evidence="4 10" id="KW-0337">GPI-anchor biosynthesis</keyword>
<reference evidence="11" key="1">
    <citation type="submission" date="2025-08" db="UniProtKB">
        <authorList>
            <consortium name="Ensembl"/>
        </authorList>
    </citation>
    <scope>IDENTIFICATION</scope>
</reference>
<evidence type="ECO:0000256" key="8">
    <source>
        <dbReference type="ARBA" id="ARBA00023136"/>
    </source>
</evidence>